<evidence type="ECO:0000256" key="1">
    <source>
        <dbReference type="ARBA" id="ARBA00001970"/>
    </source>
</evidence>
<evidence type="ECO:0000313" key="16">
    <source>
        <dbReference type="Proteomes" id="UP001557465"/>
    </source>
</evidence>
<dbReference type="SUPFAM" id="SSF81342">
    <property type="entry name" value="Transmembrane di-heme cytochromes"/>
    <property type="match status" value="1"/>
</dbReference>
<keyword evidence="3" id="KW-0813">Transport</keyword>
<accession>A0ABV3TNE8</accession>
<comment type="similarity">
    <text evidence="12">Belongs to the cytochrome b561 family.</text>
</comment>
<keyword evidence="8" id="KW-0249">Electron transport</keyword>
<reference evidence="15 16" key="1">
    <citation type="journal article" date="2011" name="Int. J. Syst. Evol. Microbiol.">
        <title>Zhongshania antarctica gen. nov., sp. nov. and Zhongshania guokunii sp. nov., gammaproteobacteria respectively isolated from coastal attached (fast) ice and surface seawater of the Antarctic.</title>
        <authorList>
            <person name="Li H.J."/>
            <person name="Zhang X.Y."/>
            <person name="Chen C.X."/>
            <person name="Zhang Y.J."/>
            <person name="Gao Z.M."/>
            <person name="Yu Y."/>
            <person name="Chen X.L."/>
            <person name="Chen B."/>
            <person name="Zhang Y.Z."/>
        </authorList>
    </citation>
    <scope>NUCLEOTIDE SEQUENCE [LARGE SCALE GENOMIC DNA]</scope>
    <source>
        <strain evidence="15 16">15-R06ZXC-3</strain>
    </source>
</reference>
<keyword evidence="7" id="KW-0479">Metal-binding</keyword>
<evidence type="ECO:0000256" key="4">
    <source>
        <dbReference type="ARBA" id="ARBA00022475"/>
    </source>
</evidence>
<gene>
    <name evidence="15" type="ORF">AB4874_13750</name>
</gene>
<feature type="domain" description="Cytochrome b561 bacterial/Ni-hydrogenase" evidence="14">
    <location>
        <begin position="12"/>
        <end position="182"/>
    </location>
</feature>
<dbReference type="RefSeq" id="WP_368392409.1">
    <property type="nucleotide sequence ID" value="NZ_JBFRYC010000008.1"/>
</dbReference>
<evidence type="ECO:0000256" key="10">
    <source>
        <dbReference type="ARBA" id="ARBA00023004"/>
    </source>
</evidence>
<evidence type="ECO:0000256" key="9">
    <source>
        <dbReference type="ARBA" id="ARBA00022989"/>
    </source>
</evidence>
<keyword evidence="4" id="KW-1003">Cell membrane</keyword>
<evidence type="ECO:0000256" key="6">
    <source>
        <dbReference type="ARBA" id="ARBA00022692"/>
    </source>
</evidence>
<evidence type="ECO:0000256" key="3">
    <source>
        <dbReference type="ARBA" id="ARBA00022448"/>
    </source>
</evidence>
<evidence type="ECO:0000256" key="12">
    <source>
        <dbReference type="ARBA" id="ARBA00037975"/>
    </source>
</evidence>
<comment type="cofactor">
    <cofactor evidence="1">
        <name>heme b</name>
        <dbReference type="ChEBI" id="CHEBI:60344"/>
    </cofactor>
</comment>
<feature type="transmembrane region" description="Helical" evidence="13">
    <location>
        <begin position="20"/>
        <end position="39"/>
    </location>
</feature>
<dbReference type="InterPro" id="IPR016174">
    <property type="entry name" value="Di-haem_cyt_TM"/>
</dbReference>
<dbReference type="EMBL" id="JBFRYC010000008">
    <property type="protein sequence ID" value="MEX1662705.1"/>
    <property type="molecule type" value="Genomic_DNA"/>
</dbReference>
<comment type="caution">
    <text evidence="15">The sequence shown here is derived from an EMBL/GenBank/DDBJ whole genome shotgun (WGS) entry which is preliminary data.</text>
</comment>
<feature type="transmembrane region" description="Helical" evidence="13">
    <location>
        <begin position="51"/>
        <end position="71"/>
    </location>
</feature>
<keyword evidence="6 13" id="KW-0812">Transmembrane</keyword>
<keyword evidence="11 13" id="KW-0472">Membrane</keyword>
<keyword evidence="9 13" id="KW-1133">Transmembrane helix</keyword>
<evidence type="ECO:0000259" key="14">
    <source>
        <dbReference type="Pfam" id="PF01292"/>
    </source>
</evidence>
<keyword evidence="5" id="KW-0349">Heme</keyword>
<evidence type="ECO:0000256" key="8">
    <source>
        <dbReference type="ARBA" id="ARBA00022982"/>
    </source>
</evidence>
<keyword evidence="16" id="KW-1185">Reference proteome</keyword>
<dbReference type="Proteomes" id="UP001557465">
    <property type="component" value="Unassembled WGS sequence"/>
</dbReference>
<name>A0ABV3TNE8_9RHOB</name>
<evidence type="ECO:0000256" key="2">
    <source>
        <dbReference type="ARBA" id="ARBA00004651"/>
    </source>
</evidence>
<protein>
    <submittedName>
        <fullName evidence="15">Cytochrome b</fullName>
    </submittedName>
</protein>
<proteinExistence type="inferred from homology"/>
<dbReference type="PANTHER" id="PTHR30529:SF1">
    <property type="entry name" value="CYTOCHROME B561 HOMOLOG 2"/>
    <property type="match status" value="1"/>
</dbReference>
<keyword evidence="10" id="KW-0408">Iron</keyword>
<dbReference type="InterPro" id="IPR052168">
    <property type="entry name" value="Cytochrome_b561_oxidase"/>
</dbReference>
<comment type="subcellular location">
    <subcellularLocation>
        <location evidence="2">Cell membrane</location>
        <topology evidence="2">Multi-pass membrane protein</topology>
    </subcellularLocation>
</comment>
<evidence type="ECO:0000256" key="13">
    <source>
        <dbReference type="SAM" id="Phobius"/>
    </source>
</evidence>
<evidence type="ECO:0000256" key="5">
    <source>
        <dbReference type="ARBA" id="ARBA00022617"/>
    </source>
</evidence>
<feature type="transmembrane region" description="Helical" evidence="13">
    <location>
        <begin position="152"/>
        <end position="172"/>
    </location>
</feature>
<evidence type="ECO:0000313" key="15">
    <source>
        <dbReference type="EMBL" id="MEX1662705.1"/>
    </source>
</evidence>
<sequence length="187" mass="20254">MPPKDTFDSPAYRPTARLLHWLIAALILLMIPAGQIMIVKGLPRGLQDALFLFHKNAGVVIGLLMLVRLGFRLRYPPPPLPPSVAPLQARIAGITHALLCLLVFVMVVSGYLRVMAGGFPIEGLDALGVPDLMGRNPGLETVAKTTHAITRLALVVLIGLHIGAALFHALWLRDGVMARMAPRRSVK</sequence>
<evidence type="ECO:0000256" key="7">
    <source>
        <dbReference type="ARBA" id="ARBA00022723"/>
    </source>
</evidence>
<dbReference type="PANTHER" id="PTHR30529">
    <property type="entry name" value="CYTOCHROME B561"/>
    <property type="match status" value="1"/>
</dbReference>
<organism evidence="15 16">
    <name type="scientific">Thioclava arctica</name>
    <dbReference type="NCBI Taxonomy" id="3238301"/>
    <lineage>
        <taxon>Bacteria</taxon>
        <taxon>Pseudomonadati</taxon>
        <taxon>Pseudomonadota</taxon>
        <taxon>Alphaproteobacteria</taxon>
        <taxon>Rhodobacterales</taxon>
        <taxon>Paracoccaceae</taxon>
        <taxon>Thioclava</taxon>
    </lineage>
</organism>
<feature type="transmembrane region" description="Helical" evidence="13">
    <location>
        <begin position="91"/>
        <end position="112"/>
    </location>
</feature>
<dbReference type="Pfam" id="PF01292">
    <property type="entry name" value="Ni_hydr_CYTB"/>
    <property type="match status" value="1"/>
</dbReference>
<evidence type="ECO:0000256" key="11">
    <source>
        <dbReference type="ARBA" id="ARBA00023136"/>
    </source>
</evidence>
<dbReference type="InterPro" id="IPR011577">
    <property type="entry name" value="Cyt_b561_bac/Ni-Hgenase"/>
</dbReference>